<evidence type="ECO:0000259" key="10">
    <source>
        <dbReference type="PROSITE" id="PS51312"/>
    </source>
</evidence>
<dbReference type="InterPro" id="IPR037202">
    <property type="entry name" value="ESCRT_assembly_dom"/>
</dbReference>
<feature type="domain" description="UEV" evidence="11">
    <location>
        <begin position="17"/>
        <end position="169"/>
    </location>
</feature>
<dbReference type="GO" id="GO:0043130">
    <property type="term" value="F:ubiquitin binding"/>
    <property type="evidence" value="ECO:0007669"/>
    <property type="project" value="TreeGrafter"/>
</dbReference>
<accession>A0A8T2Q3Z4</accession>
<dbReference type="Pfam" id="PF09454">
    <property type="entry name" value="Vps23_core"/>
    <property type="match status" value="1"/>
</dbReference>
<keyword evidence="13" id="KW-1185">Reference proteome</keyword>
<comment type="similarity">
    <text evidence="2">Belongs to the ubiquitin-conjugating enzyme family. UEV subfamily.</text>
</comment>
<evidence type="ECO:0000313" key="12">
    <source>
        <dbReference type="EMBL" id="KAH7278379.1"/>
    </source>
</evidence>
<name>A0A8T2Q3Z4_CERRI</name>
<dbReference type="InterPro" id="IPR016135">
    <property type="entry name" value="UBQ-conjugating_enzyme/RWD"/>
</dbReference>
<keyword evidence="4" id="KW-0967">Endosome</keyword>
<feature type="region of interest" description="Disordered" evidence="9">
    <location>
        <begin position="462"/>
        <end position="482"/>
    </location>
</feature>
<evidence type="ECO:0000256" key="2">
    <source>
        <dbReference type="ARBA" id="ARBA00009594"/>
    </source>
</evidence>
<reference evidence="12" key="1">
    <citation type="submission" date="2021-08" db="EMBL/GenBank/DDBJ databases">
        <title>WGS assembly of Ceratopteris richardii.</title>
        <authorList>
            <person name="Marchant D.B."/>
            <person name="Chen G."/>
            <person name="Jenkins J."/>
            <person name="Shu S."/>
            <person name="Leebens-Mack J."/>
            <person name="Grimwood J."/>
            <person name="Schmutz J."/>
            <person name="Soltis P."/>
            <person name="Soltis D."/>
            <person name="Chen Z.-H."/>
        </authorList>
    </citation>
    <scope>NUCLEOTIDE SEQUENCE</scope>
    <source>
        <strain evidence="12">Whitten #5841</strain>
        <tissue evidence="12">Leaf</tissue>
    </source>
</reference>
<dbReference type="CDD" id="cd11685">
    <property type="entry name" value="UEV_TSG101-like"/>
    <property type="match status" value="1"/>
</dbReference>
<dbReference type="GO" id="GO:0015031">
    <property type="term" value="P:protein transport"/>
    <property type="evidence" value="ECO:0007669"/>
    <property type="project" value="UniProtKB-UniRule"/>
</dbReference>
<feature type="domain" description="SB" evidence="10">
    <location>
        <begin position="393"/>
        <end position="461"/>
    </location>
</feature>
<dbReference type="PANTHER" id="PTHR23306:SF21">
    <property type="entry name" value="UBIQUITIN-CONJUGATING ENZYME_RWD-LIKE PROTEIN"/>
    <property type="match status" value="1"/>
</dbReference>
<dbReference type="OMA" id="LLFCQYP"/>
<dbReference type="Gene3D" id="6.10.140.820">
    <property type="match status" value="1"/>
</dbReference>
<comment type="caution">
    <text evidence="12">The sequence shown here is derived from an EMBL/GenBank/DDBJ whole genome shotgun (WGS) entry which is preliminary data.</text>
</comment>
<evidence type="ECO:0000256" key="8">
    <source>
        <dbReference type="SAM" id="Coils"/>
    </source>
</evidence>
<dbReference type="InterPro" id="IPR052070">
    <property type="entry name" value="ESCRT-I_UEV_domain"/>
</dbReference>
<keyword evidence="6 8" id="KW-0175">Coiled coil</keyword>
<evidence type="ECO:0000259" key="11">
    <source>
        <dbReference type="PROSITE" id="PS51322"/>
    </source>
</evidence>
<dbReference type="OrthoDB" id="306304at2759"/>
<keyword evidence="3 7" id="KW-0813">Transport</keyword>
<protein>
    <submittedName>
        <fullName evidence="12">Uncharacterized protein</fullName>
    </submittedName>
</protein>
<feature type="coiled-coil region" evidence="8">
    <location>
        <begin position="304"/>
        <end position="367"/>
    </location>
</feature>
<evidence type="ECO:0000256" key="1">
    <source>
        <dbReference type="ARBA" id="ARBA00004177"/>
    </source>
</evidence>
<dbReference type="InterPro" id="IPR017916">
    <property type="entry name" value="SB_dom"/>
</dbReference>
<evidence type="ECO:0000256" key="4">
    <source>
        <dbReference type="ARBA" id="ARBA00022753"/>
    </source>
</evidence>
<dbReference type="EMBL" id="CM035443">
    <property type="protein sequence ID" value="KAH7278379.1"/>
    <property type="molecule type" value="Genomic_DNA"/>
</dbReference>
<evidence type="ECO:0000256" key="7">
    <source>
        <dbReference type="PROSITE-ProRule" id="PRU00644"/>
    </source>
</evidence>
<comment type="subcellular location">
    <subcellularLocation>
        <location evidence="1">Endosome</location>
    </subcellularLocation>
</comment>
<evidence type="ECO:0000256" key="9">
    <source>
        <dbReference type="SAM" id="MobiDB-lite"/>
    </source>
</evidence>
<proteinExistence type="inferred from homology"/>
<keyword evidence="5 7" id="KW-0653">Protein transport</keyword>
<evidence type="ECO:0000256" key="6">
    <source>
        <dbReference type="ARBA" id="ARBA00023054"/>
    </source>
</evidence>
<dbReference type="GO" id="GO:0008333">
    <property type="term" value="P:endosome to lysosome transport"/>
    <property type="evidence" value="ECO:0007669"/>
    <property type="project" value="TreeGrafter"/>
</dbReference>
<dbReference type="PROSITE" id="PS51312">
    <property type="entry name" value="SB"/>
    <property type="match status" value="1"/>
</dbReference>
<dbReference type="Proteomes" id="UP000825935">
    <property type="component" value="Chromosome 38"/>
</dbReference>
<dbReference type="SUPFAM" id="SSF140111">
    <property type="entry name" value="Endosomal sorting complex assembly domain"/>
    <property type="match status" value="1"/>
</dbReference>
<dbReference type="PROSITE" id="PS51322">
    <property type="entry name" value="UEV"/>
    <property type="match status" value="1"/>
</dbReference>
<dbReference type="PANTHER" id="PTHR23306">
    <property type="entry name" value="TUMOR SUSCEPTIBILITY GENE 101 PROTEIN-RELATED"/>
    <property type="match status" value="1"/>
</dbReference>
<dbReference type="InterPro" id="IPR008883">
    <property type="entry name" value="UEV_N"/>
</dbReference>
<feature type="region of interest" description="Disordered" evidence="9">
    <location>
        <begin position="225"/>
        <end position="263"/>
    </location>
</feature>
<evidence type="ECO:0000256" key="5">
    <source>
        <dbReference type="ARBA" id="ARBA00022927"/>
    </source>
</evidence>
<feature type="compositionally biased region" description="Polar residues" evidence="9">
    <location>
        <begin position="230"/>
        <end position="263"/>
    </location>
</feature>
<dbReference type="GO" id="GO:0000813">
    <property type="term" value="C:ESCRT I complex"/>
    <property type="evidence" value="ECO:0007669"/>
    <property type="project" value="TreeGrafter"/>
</dbReference>
<dbReference type="SUPFAM" id="SSF54495">
    <property type="entry name" value="UBC-like"/>
    <property type="match status" value="1"/>
</dbReference>
<evidence type="ECO:0000256" key="3">
    <source>
        <dbReference type="ARBA" id="ARBA00022448"/>
    </source>
</evidence>
<sequence length="496" mass="55693">MVTPRSFGFVTSQIHASQQLLDFELFQKRGPDAVRYEETMKLIIKSHLLILQERVPTLAVQPSTFTDDNGRTSNLLRVSGTIPITYSDAIYNIPVVFWLLDGYPKVAPRVLVMPTSTMVINRQHCHVSASGLVSVPYLHNWFYPRSDLVELVHDLVSVFSQDPPLYAAPASESRQNVDERGISPGVDLNLPYQVEGYRRPSSFPTFGPAQSTSFLHHSVPSPPLYHWHPESSTSRPSSEMNKTGNLNVASRTGAYTTSTSSVSGDVQSMSDPFCSFPPHWHSVSAFQAPNTTEPSSSSHRQDVINKLKHRIEEDSREVKKTTEMKLRKASDIQDVLQQRVMACEYGLEELDREMNSLKQEVQATLRNAAMLENWSEIHQSKEPTDDDAFEPCDALSNQLLECSAMEQAIEDVLYALDKAVERGVISVPTYLREVRTLSKEQFFQKATCIKVEAAQLQLEAPQNPHPVDAPQNLHPQSRGPQPPPAILREAFPWFAV</sequence>
<gene>
    <name evidence="12" type="ORF">KP509_38G038600</name>
</gene>
<dbReference type="AlphaFoldDB" id="A0A8T2Q3Z4"/>
<organism evidence="12 13">
    <name type="scientific">Ceratopteris richardii</name>
    <name type="common">Triangle waterfern</name>
    <dbReference type="NCBI Taxonomy" id="49495"/>
    <lineage>
        <taxon>Eukaryota</taxon>
        <taxon>Viridiplantae</taxon>
        <taxon>Streptophyta</taxon>
        <taxon>Embryophyta</taxon>
        <taxon>Tracheophyta</taxon>
        <taxon>Polypodiopsida</taxon>
        <taxon>Polypodiidae</taxon>
        <taxon>Polypodiales</taxon>
        <taxon>Pteridineae</taxon>
        <taxon>Pteridaceae</taxon>
        <taxon>Parkerioideae</taxon>
        <taxon>Ceratopteris</taxon>
    </lineage>
</organism>
<evidence type="ECO:0000313" key="13">
    <source>
        <dbReference type="Proteomes" id="UP000825935"/>
    </source>
</evidence>
<dbReference type="Pfam" id="PF05743">
    <property type="entry name" value="UEV"/>
    <property type="match status" value="1"/>
</dbReference>
<dbReference type="Gene3D" id="3.10.110.10">
    <property type="entry name" value="Ubiquitin Conjugating Enzyme"/>
    <property type="match status" value="1"/>
</dbReference>